<comment type="similarity">
    <text evidence="2">Belongs to the bacterial solute-binding protein SsuA/TauA family.</text>
</comment>
<evidence type="ECO:0000313" key="7">
    <source>
        <dbReference type="Proteomes" id="UP001477672"/>
    </source>
</evidence>
<keyword evidence="7" id="KW-1185">Reference proteome</keyword>
<evidence type="ECO:0000256" key="2">
    <source>
        <dbReference type="ARBA" id="ARBA00010742"/>
    </source>
</evidence>
<dbReference type="InterPro" id="IPR015168">
    <property type="entry name" value="SsuA/THI5"/>
</dbReference>
<organism evidence="6 7">
    <name type="scientific">Ruthenibacterium intestinale</name>
    <dbReference type="NCBI Taxonomy" id="3133163"/>
    <lineage>
        <taxon>Bacteria</taxon>
        <taxon>Bacillati</taxon>
        <taxon>Bacillota</taxon>
        <taxon>Clostridia</taxon>
        <taxon>Eubacteriales</taxon>
        <taxon>Oscillospiraceae</taxon>
        <taxon>Ruthenibacterium</taxon>
    </lineage>
</organism>
<dbReference type="PROSITE" id="PS51257">
    <property type="entry name" value="PROKAR_LIPOPROTEIN"/>
    <property type="match status" value="1"/>
</dbReference>
<accession>A0ABV1GD06</accession>
<dbReference type="EMBL" id="JBBMFA010000065">
    <property type="protein sequence ID" value="MEQ2519715.1"/>
    <property type="molecule type" value="Genomic_DNA"/>
</dbReference>
<gene>
    <name evidence="6" type="ORF">WMO24_04615</name>
</gene>
<feature type="chain" id="PRO_5047339843" evidence="4">
    <location>
        <begin position="20"/>
        <end position="389"/>
    </location>
</feature>
<feature type="signal peptide" evidence="4">
    <location>
        <begin position="1"/>
        <end position="19"/>
    </location>
</feature>
<dbReference type="PANTHER" id="PTHR30024:SF47">
    <property type="entry name" value="TAURINE-BINDING PERIPLASMIC PROTEIN"/>
    <property type="match status" value="1"/>
</dbReference>
<dbReference type="Gene3D" id="3.40.190.10">
    <property type="entry name" value="Periplasmic binding protein-like II"/>
    <property type="match status" value="2"/>
</dbReference>
<dbReference type="Proteomes" id="UP001477672">
    <property type="component" value="Unassembled WGS sequence"/>
</dbReference>
<name>A0ABV1GD06_9FIRM</name>
<evidence type="ECO:0000259" key="5">
    <source>
        <dbReference type="Pfam" id="PF09084"/>
    </source>
</evidence>
<evidence type="ECO:0000256" key="1">
    <source>
        <dbReference type="ARBA" id="ARBA00004418"/>
    </source>
</evidence>
<reference evidence="6 7" key="1">
    <citation type="submission" date="2024-03" db="EMBL/GenBank/DDBJ databases">
        <title>Human intestinal bacterial collection.</title>
        <authorList>
            <person name="Pauvert C."/>
            <person name="Hitch T.C.A."/>
            <person name="Clavel T."/>
        </authorList>
    </citation>
    <scope>NUCLEOTIDE SEQUENCE [LARGE SCALE GENOMIC DNA]</scope>
    <source>
        <strain evidence="6 7">CLA-JM-H11</strain>
    </source>
</reference>
<dbReference type="Pfam" id="PF09084">
    <property type="entry name" value="NMT1"/>
    <property type="match status" value="1"/>
</dbReference>
<feature type="domain" description="SsuA/THI5-like" evidence="5">
    <location>
        <begin position="72"/>
        <end position="272"/>
    </location>
</feature>
<evidence type="ECO:0000256" key="3">
    <source>
        <dbReference type="ARBA" id="ARBA00022729"/>
    </source>
</evidence>
<sequence>MKKLLALVLALSMAFSMVACGGAASGSEDAGESASGSTGAATDASETTFGLKPFEERQTLRVGYFAGSAHAVPFYIADVKGFFDELNIDVEYEPYTNGPAMMEASSSWDVATAGAAGDLVGMLGYDLVCIGVADYEENMGLFVRADGNLADKNAEDWKGTTWLYPTGTNAQMILGGELEELGLTFDDIESVNMDIASALTAFKGGQGDGIAVWNAIATSAEDAGFVRVDDAGTLGITVFNGFMATPEALSERRELVKAAWEVYYLTWQWCNESEENMDEAVALYLESCENEGIACDEHIAEEVMGYYACPTVSEVAKLMSEASPDDAGLYTSRDLLQAEKDLLVTMDFLISIGKYSEEDRNTILDNEMTDGSIAAECLADMDALGVQYN</sequence>
<proteinExistence type="inferred from homology"/>
<keyword evidence="3 4" id="KW-0732">Signal</keyword>
<protein>
    <submittedName>
        <fullName evidence="6">ABC transporter substrate-binding protein</fullName>
    </submittedName>
</protein>
<evidence type="ECO:0000256" key="4">
    <source>
        <dbReference type="SAM" id="SignalP"/>
    </source>
</evidence>
<comment type="caution">
    <text evidence="6">The sequence shown here is derived from an EMBL/GenBank/DDBJ whole genome shotgun (WGS) entry which is preliminary data.</text>
</comment>
<dbReference type="PANTHER" id="PTHR30024">
    <property type="entry name" value="ALIPHATIC SULFONATES-BINDING PROTEIN-RELATED"/>
    <property type="match status" value="1"/>
</dbReference>
<comment type="subcellular location">
    <subcellularLocation>
        <location evidence="1">Periplasm</location>
    </subcellularLocation>
</comment>
<dbReference type="RefSeq" id="WP_349215149.1">
    <property type="nucleotide sequence ID" value="NZ_JBBMFA010000065.1"/>
</dbReference>
<evidence type="ECO:0000313" key="6">
    <source>
        <dbReference type="EMBL" id="MEQ2519715.1"/>
    </source>
</evidence>
<dbReference type="SUPFAM" id="SSF53850">
    <property type="entry name" value="Periplasmic binding protein-like II"/>
    <property type="match status" value="1"/>
</dbReference>